<reference evidence="5 6" key="1">
    <citation type="submission" date="2020-02" db="EMBL/GenBank/DDBJ databases">
        <title>Partial ammonium oxidation to N2 by heterotrophic bacteria.</title>
        <authorList>
            <person name="Wu M."/>
        </authorList>
    </citation>
    <scope>NUCLEOTIDE SEQUENCE [LARGE SCALE GENOMIC DNA]</scope>
    <source>
        <strain evidence="5 6">HO-1</strain>
    </source>
</reference>
<proteinExistence type="predicted"/>
<dbReference type="PANTHER" id="PTHR33164:SF64">
    <property type="entry name" value="TRANSCRIPTIONAL REGULATOR SLYA"/>
    <property type="match status" value="1"/>
</dbReference>
<dbReference type="Proteomes" id="UP000826050">
    <property type="component" value="Chromosome"/>
</dbReference>
<evidence type="ECO:0000259" key="4">
    <source>
        <dbReference type="PROSITE" id="PS50995"/>
    </source>
</evidence>
<evidence type="ECO:0000256" key="2">
    <source>
        <dbReference type="ARBA" id="ARBA00023125"/>
    </source>
</evidence>
<accession>A0ABX8SRM5</accession>
<dbReference type="InterPro" id="IPR039422">
    <property type="entry name" value="MarR/SlyA-like"/>
</dbReference>
<dbReference type="InterPro" id="IPR000835">
    <property type="entry name" value="HTH_MarR-typ"/>
</dbReference>
<gene>
    <name evidence="5" type="ORF">FE795_06390</name>
</gene>
<keyword evidence="3" id="KW-0804">Transcription</keyword>
<protein>
    <submittedName>
        <fullName evidence="5">MarR family transcriptional regulator</fullName>
    </submittedName>
</protein>
<dbReference type="Pfam" id="PF01047">
    <property type="entry name" value="MarR"/>
    <property type="match status" value="1"/>
</dbReference>
<dbReference type="InterPro" id="IPR023187">
    <property type="entry name" value="Tscrpt_reg_MarR-type_CS"/>
</dbReference>
<dbReference type="PANTHER" id="PTHR33164">
    <property type="entry name" value="TRANSCRIPTIONAL REGULATOR, MARR FAMILY"/>
    <property type="match status" value="1"/>
</dbReference>
<dbReference type="PROSITE" id="PS50995">
    <property type="entry name" value="HTH_MARR_2"/>
    <property type="match status" value="1"/>
</dbReference>
<evidence type="ECO:0000256" key="3">
    <source>
        <dbReference type="ARBA" id="ARBA00023163"/>
    </source>
</evidence>
<dbReference type="PROSITE" id="PS01117">
    <property type="entry name" value="HTH_MARR_1"/>
    <property type="match status" value="1"/>
</dbReference>
<name>A0ABX8SRM5_9BURK</name>
<sequence length="162" mass="18347">MNHQLYERFGLSMIVLARLYRRELDQTLGRYGVSEATILPIRYLAQLGEPIRQGQLARMMRLEGPTLVRLIDQLESTGLLERVPDEQDKRARLLCLTDKGRDFHAHLLELLRQSRAPLFAGIPEQDIKAALRCFDMLASNLGLKASDMSSLFGQHSGQVADT</sequence>
<keyword evidence="6" id="KW-1185">Reference proteome</keyword>
<keyword evidence="2" id="KW-0238">DNA-binding</keyword>
<dbReference type="EMBL" id="CP049362">
    <property type="protein sequence ID" value="QXX78676.1"/>
    <property type="molecule type" value="Genomic_DNA"/>
</dbReference>
<dbReference type="SUPFAM" id="SSF46785">
    <property type="entry name" value="Winged helix' DNA-binding domain"/>
    <property type="match status" value="1"/>
</dbReference>
<evidence type="ECO:0000256" key="1">
    <source>
        <dbReference type="ARBA" id="ARBA00023015"/>
    </source>
</evidence>
<dbReference type="SMART" id="SM00347">
    <property type="entry name" value="HTH_MARR"/>
    <property type="match status" value="1"/>
</dbReference>
<evidence type="ECO:0000313" key="5">
    <source>
        <dbReference type="EMBL" id="QXX78676.1"/>
    </source>
</evidence>
<feature type="domain" description="HTH marR-type" evidence="4">
    <location>
        <begin position="6"/>
        <end position="139"/>
    </location>
</feature>
<dbReference type="PRINTS" id="PR00598">
    <property type="entry name" value="HTHMARR"/>
</dbReference>
<evidence type="ECO:0000313" key="6">
    <source>
        <dbReference type="Proteomes" id="UP000826050"/>
    </source>
</evidence>
<organism evidence="5 6">
    <name type="scientific">Alcaligenes ammonioxydans</name>
    <dbReference type="NCBI Taxonomy" id="2582914"/>
    <lineage>
        <taxon>Bacteria</taxon>
        <taxon>Pseudomonadati</taxon>
        <taxon>Pseudomonadota</taxon>
        <taxon>Betaproteobacteria</taxon>
        <taxon>Burkholderiales</taxon>
        <taxon>Alcaligenaceae</taxon>
        <taxon>Alcaligenes</taxon>
    </lineage>
</organism>
<dbReference type="Gene3D" id="1.10.10.10">
    <property type="entry name" value="Winged helix-like DNA-binding domain superfamily/Winged helix DNA-binding domain"/>
    <property type="match status" value="1"/>
</dbReference>
<dbReference type="InterPro" id="IPR036388">
    <property type="entry name" value="WH-like_DNA-bd_sf"/>
</dbReference>
<dbReference type="InterPro" id="IPR036390">
    <property type="entry name" value="WH_DNA-bd_sf"/>
</dbReference>
<dbReference type="RefSeq" id="WP_003801677.1">
    <property type="nucleotide sequence ID" value="NZ_CP049362.1"/>
</dbReference>
<keyword evidence="1" id="KW-0805">Transcription regulation</keyword>